<evidence type="ECO:0000313" key="3">
    <source>
        <dbReference type="Proteomes" id="UP000323000"/>
    </source>
</evidence>
<dbReference type="OrthoDB" id="686716at2759"/>
<feature type="region of interest" description="Disordered" evidence="1">
    <location>
        <begin position="37"/>
        <end position="57"/>
    </location>
</feature>
<name>A0A5C7IXW1_9ROSI</name>
<proteinExistence type="predicted"/>
<comment type="caution">
    <text evidence="2">The sequence shown here is derived from an EMBL/GenBank/DDBJ whole genome shotgun (WGS) entry which is preliminary data.</text>
</comment>
<keyword evidence="3" id="KW-1185">Reference proteome</keyword>
<dbReference type="Proteomes" id="UP000323000">
    <property type="component" value="Chromosome 1"/>
</dbReference>
<dbReference type="PANTHER" id="PTHR34940">
    <property type="entry name" value="PHOTOSYSTEM II 5 KDA PROTEIN, CHLOROPLASTIC"/>
    <property type="match status" value="1"/>
</dbReference>
<dbReference type="PANTHER" id="PTHR34940:SF4">
    <property type="entry name" value="OS02G0581100 PROTEIN"/>
    <property type="match status" value="1"/>
</dbReference>
<reference evidence="3" key="1">
    <citation type="journal article" date="2019" name="Gigascience">
        <title>De novo genome assembly of the endangered Acer yangbiense, a plant species with extremely small populations endemic to Yunnan Province, China.</title>
        <authorList>
            <person name="Yang J."/>
            <person name="Wariss H.M."/>
            <person name="Tao L."/>
            <person name="Zhang R."/>
            <person name="Yun Q."/>
            <person name="Hollingsworth P."/>
            <person name="Dao Z."/>
            <person name="Luo G."/>
            <person name="Guo H."/>
            <person name="Ma Y."/>
            <person name="Sun W."/>
        </authorList>
    </citation>
    <scope>NUCLEOTIDE SEQUENCE [LARGE SCALE GENOMIC DNA]</scope>
    <source>
        <strain evidence="3">cv. Malutang</strain>
    </source>
</reference>
<protein>
    <recommendedName>
        <fullName evidence="4">Photosystem II 5 kDa protein, chloroplastic</fullName>
    </recommendedName>
</protein>
<dbReference type="AlphaFoldDB" id="A0A5C7IXW1"/>
<evidence type="ECO:0000313" key="2">
    <source>
        <dbReference type="EMBL" id="TXG73286.1"/>
    </source>
</evidence>
<feature type="compositionally biased region" description="Basic and acidic residues" evidence="1">
    <location>
        <begin position="40"/>
        <end position="57"/>
    </location>
</feature>
<accession>A0A5C7IXW1</accession>
<organism evidence="2 3">
    <name type="scientific">Acer yangbiense</name>
    <dbReference type="NCBI Taxonomy" id="1000413"/>
    <lineage>
        <taxon>Eukaryota</taxon>
        <taxon>Viridiplantae</taxon>
        <taxon>Streptophyta</taxon>
        <taxon>Embryophyta</taxon>
        <taxon>Tracheophyta</taxon>
        <taxon>Spermatophyta</taxon>
        <taxon>Magnoliopsida</taxon>
        <taxon>eudicotyledons</taxon>
        <taxon>Gunneridae</taxon>
        <taxon>Pentapetalae</taxon>
        <taxon>rosids</taxon>
        <taxon>malvids</taxon>
        <taxon>Sapindales</taxon>
        <taxon>Sapindaceae</taxon>
        <taxon>Hippocastanoideae</taxon>
        <taxon>Acereae</taxon>
        <taxon>Acer</taxon>
    </lineage>
</organism>
<sequence length="109" mass="11433">MASMTMAAASLLPSTTTKLTKNAIPSGRRSGHVVVAKASAGEEKPNLEMKRKEAESNGRRELMFVGAAMAACSIAKAAMADEPKAGTPEAKKKYAPICVTMPTAKICHK</sequence>
<evidence type="ECO:0000256" key="1">
    <source>
        <dbReference type="SAM" id="MobiDB-lite"/>
    </source>
</evidence>
<gene>
    <name evidence="2" type="ORF">EZV62_001865</name>
</gene>
<evidence type="ECO:0008006" key="4">
    <source>
        <dbReference type="Google" id="ProtNLM"/>
    </source>
</evidence>
<dbReference type="EMBL" id="VAHF01000001">
    <property type="protein sequence ID" value="TXG73286.1"/>
    <property type="molecule type" value="Genomic_DNA"/>
</dbReference>
<dbReference type="InterPro" id="IPR040296">
    <property type="entry name" value="PSBT"/>
</dbReference>